<dbReference type="PANTHER" id="PTHR21713">
    <property type="entry name" value="NASCENT POLYPEPTIDE ASSOCIATED COMPLEX ALPHA SUBUNIT-RELATED"/>
    <property type="match status" value="1"/>
</dbReference>
<dbReference type="InterPro" id="IPR016641">
    <property type="entry name" value="EGD2/NACA0like"/>
</dbReference>
<organism evidence="7 8">
    <name type="scientific">Athelia psychrophila</name>
    <dbReference type="NCBI Taxonomy" id="1759441"/>
    <lineage>
        <taxon>Eukaryota</taxon>
        <taxon>Fungi</taxon>
        <taxon>Dikarya</taxon>
        <taxon>Basidiomycota</taxon>
        <taxon>Agaricomycotina</taxon>
        <taxon>Agaricomycetes</taxon>
        <taxon>Agaricomycetidae</taxon>
        <taxon>Atheliales</taxon>
        <taxon>Atheliaceae</taxon>
        <taxon>Athelia</taxon>
    </lineage>
</organism>
<dbReference type="Gene3D" id="1.10.8.10">
    <property type="entry name" value="DNA helicase RuvA subunit, C-terminal domain"/>
    <property type="match status" value="1"/>
</dbReference>
<dbReference type="AlphaFoldDB" id="A0A166NAY7"/>
<dbReference type="PIRSF" id="PIRSF015901">
    <property type="entry name" value="NAC_alpha"/>
    <property type="match status" value="1"/>
</dbReference>
<dbReference type="Pfam" id="PF19026">
    <property type="entry name" value="UBA_HYPK"/>
    <property type="match status" value="1"/>
</dbReference>
<dbReference type="SMART" id="SM01407">
    <property type="entry name" value="NAC"/>
    <property type="match status" value="1"/>
</dbReference>
<evidence type="ECO:0000259" key="6">
    <source>
        <dbReference type="PROSITE" id="PS51151"/>
    </source>
</evidence>
<name>A0A166NAY7_9AGAM</name>
<protein>
    <recommendedName>
        <fullName evidence="3">Nascent polypeptide-associated complex subunit alpha</fullName>
    </recommendedName>
    <alternativeName>
        <fullName evidence="4">Alpha-NAC</fullName>
    </alternativeName>
</protein>
<dbReference type="GO" id="GO:0005854">
    <property type="term" value="C:nascent polypeptide-associated complex"/>
    <property type="evidence" value="ECO:0007669"/>
    <property type="project" value="InterPro"/>
</dbReference>
<dbReference type="CDD" id="cd14358">
    <property type="entry name" value="UBA_NAC_euk"/>
    <property type="match status" value="1"/>
</dbReference>
<gene>
    <name evidence="7" type="ORF">FIBSPDRAFT_409883</name>
</gene>
<dbReference type="Proteomes" id="UP000076532">
    <property type="component" value="Unassembled WGS sequence"/>
</dbReference>
<evidence type="ECO:0000256" key="1">
    <source>
        <dbReference type="ARBA" id="ARBA00004496"/>
    </source>
</evidence>
<feature type="compositionally biased region" description="Basic and acidic residues" evidence="5">
    <location>
        <begin position="1"/>
        <end position="34"/>
    </location>
</feature>
<feature type="compositionally biased region" description="Low complexity" evidence="5">
    <location>
        <begin position="109"/>
        <end position="120"/>
    </location>
</feature>
<feature type="compositionally biased region" description="Acidic residues" evidence="5">
    <location>
        <begin position="136"/>
        <end position="160"/>
    </location>
</feature>
<feature type="compositionally biased region" description="Gly residues" evidence="5">
    <location>
        <begin position="121"/>
        <end position="135"/>
    </location>
</feature>
<comment type="similarity">
    <text evidence="2">Belongs to the NAC-alpha family.</text>
</comment>
<keyword evidence="8" id="KW-1185">Reference proteome</keyword>
<dbReference type="InterPro" id="IPR002715">
    <property type="entry name" value="Nas_poly-pep-assoc_cplx_dom"/>
</dbReference>
<evidence type="ECO:0000256" key="5">
    <source>
        <dbReference type="SAM" id="MobiDB-lite"/>
    </source>
</evidence>
<sequence length="200" mass="21357">MSATIEEIHSDHSDHEGHDHGDHEGHDHAAHEEDPTSAAALDKIQSRSERKARKALLSLGLKKVESITRVTLRRPKNVLFVIAQPDVYKSSNSDCYIVFGEAKIEDMNSQSQMSAAQQLAQGGGGLDLEQSGGGGGDDDDDDDMPDLEAPEDEGPVDETGVDAKDIELVVTQVGCSRAKAVRVLKESGGDLINAIMAASE</sequence>
<evidence type="ECO:0000313" key="8">
    <source>
        <dbReference type="Proteomes" id="UP000076532"/>
    </source>
</evidence>
<feature type="domain" description="NAC-A/B" evidence="6">
    <location>
        <begin position="46"/>
        <end position="111"/>
    </location>
</feature>
<dbReference type="InterPro" id="IPR044034">
    <property type="entry name" value="NAC-like_UBA"/>
</dbReference>
<proteinExistence type="inferred from homology"/>
<dbReference type="CDD" id="cd22054">
    <property type="entry name" value="NAC_NACA"/>
    <property type="match status" value="1"/>
</dbReference>
<evidence type="ECO:0000313" key="7">
    <source>
        <dbReference type="EMBL" id="KZP24824.1"/>
    </source>
</evidence>
<evidence type="ECO:0000256" key="4">
    <source>
        <dbReference type="ARBA" id="ARBA00030300"/>
    </source>
</evidence>
<dbReference type="Gene3D" id="2.20.70.30">
    <property type="entry name" value="Nascent polypeptide-associated complex domain"/>
    <property type="match status" value="1"/>
</dbReference>
<dbReference type="Pfam" id="PF01849">
    <property type="entry name" value="NAC"/>
    <property type="match status" value="1"/>
</dbReference>
<accession>A0A166NAY7</accession>
<dbReference type="STRING" id="436010.A0A166NAY7"/>
<dbReference type="PROSITE" id="PS51151">
    <property type="entry name" value="NAC_AB"/>
    <property type="match status" value="1"/>
</dbReference>
<dbReference type="InterPro" id="IPR038187">
    <property type="entry name" value="NAC_A/B_dom_sf"/>
</dbReference>
<evidence type="ECO:0000256" key="2">
    <source>
        <dbReference type="ARBA" id="ARBA00009882"/>
    </source>
</evidence>
<feature type="region of interest" description="Disordered" evidence="5">
    <location>
        <begin position="1"/>
        <end position="47"/>
    </location>
</feature>
<dbReference type="OrthoDB" id="3169036at2759"/>
<feature type="region of interest" description="Disordered" evidence="5">
    <location>
        <begin position="109"/>
        <end position="162"/>
    </location>
</feature>
<dbReference type="FunFam" id="2.20.70.30:FF:000002">
    <property type="entry name" value="Nascent polypeptide-associated complex (NAC), alpha subunit"/>
    <property type="match status" value="1"/>
</dbReference>
<comment type="subcellular location">
    <subcellularLocation>
        <location evidence="1">Cytoplasm</location>
    </subcellularLocation>
</comment>
<dbReference type="EMBL" id="KV417524">
    <property type="protein sequence ID" value="KZP24824.1"/>
    <property type="molecule type" value="Genomic_DNA"/>
</dbReference>
<reference evidence="7 8" key="1">
    <citation type="journal article" date="2016" name="Mol. Biol. Evol.">
        <title>Comparative Genomics of Early-Diverging Mushroom-Forming Fungi Provides Insights into the Origins of Lignocellulose Decay Capabilities.</title>
        <authorList>
            <person name="Nagy L.G."/>
            <person name="Riley R."/>
            <person name="Tritt A."/>
            <person name="Adam C."/>
            <person name="Daum C."/>
            <person name="Floudas D."/>
            <person name="Sun H."/>
            <person name="Yadav J.S."/>
            <person name="Pangilinan J."/>
            <person name="Larsson K.H."/>
            <person name="Matsuura K."/>
            <person name="Barry K."/>
            <person name="Labutti K."/>
            <person name="Kuo R."/>
            <person name="Ohm R.A."/>
            <person name="Bhattacharya S.S."/>
            <person name="Shirouzu T."/>
            <person name="Yoshinaga Y."/>
            <person name="Martin F.M."/>
            <person name="Grigoriev I.V."/>
            <person name="Hibbett D.S."/>
        </authorList>
    </citation>
    <scope>NUCLEOTIDE SEQUENCE [LARGE SCALE GENOMIC DNA]</scope>
    <source>
        <strain evidence="7 8">CBS 109695</strain>
    </source>
</reference>
<evidence type="ECO:0000256" key="3">
    <source>
        <dbReference type="ARBA" id="ARBA00014437"/>
    </source>
</evidence>